<dbReference type="RefSeq" id="WP_140926788.1">
    <property type="nucleotide sequence ID" value="NZ_VFSU01000011.1"/>
</dbReference>
<reference evidence="3 4" key="1">
    <citation type="submission" date="2019-06" db="EMBL/GenBank/DDBJ databases">
        <authorList>
            <person name="Lee I."/>
            <person name="Jang G.I."/>
            <person name="Hwang C.Y."/>
        </authorList>
    </citation>
    <scope>NUCLEOTIDE SEQUENCE [LARGE SCALE GENOMIC DNA]</scope>
    <source>
        <strain evidence="3 4">PAMC 28131</strain>
    </source>
</reference>
<dbReference type="Pfam" id="PF00296">
    <property type="entry name" value="Bac_luciferase"/>
    <property type="match status" value="1"/>
</dbReference>
<gene>
    <name evidence="3" type="ORF">FJQ54_02480</name>
</gene>
<sequence>MRLSVLDQSPIAEGGSGGQALRNSLELAALADDLGYHRFWMAEHHATPALASASPELMLAALGRETSRIRIGTGGVMLPHYSPFKVAESFSMLAGLFPGRVDLGLGRAPGSDQLTAYALQQDRRQRVQMEFPQQVQELLGYYDRALPDQHPFRHLAQTLPCAEAQPDIWILGSSPDSAELAGALGLPYCIADFIAGEAPLLADRYRAAFRPSPRAPAPQLIVCCWLVAADSSADAQWLAGPSRMMFAHLQQGQLIAVPPPDVAADWLARNPVPTPANRRPIVGTPAECRSALEAKAALYGADELMLVNILHGHADRMNSYRLMAG</sequence>
<evidence type="ECO:0000259" key="2">
    <source>
        <dbReference type="Pfam" id="PF00296"/>
    </source>
</evidence>
<dbReference type="InterPro" id="IPR011251">
    <property type="entry name" value="Luciferase-like_dom"/>
</dbReference>
<dbReference type="GO" id="GO:0016705">
    <property type="term" value="F:oxidoreductase activity, acting on paired donors, with incorporation or reduction of molecular oxygen"/>
    <property type="evidence" value="ECO:0007669"/>
    <property type="project" value="InterPro"/>
</dbReference>
<dbReference type="InterPro" id="IPR019949">
    <property type="entry name" value="CmoO-like"/>
</dbReference>
<dbReference type="PANTHER" id="PTHR30137">
    <property type="entry name" value="LUCIFERASE-LIKE MONOOXYGENASE"/>
    <property type="match status" value="1"/>
</dbReference>
<accession>A0A501XSU5</accession>
<dbReference type="CDD" id="cd00347">
    <property type="entry name" value="Flavin_utilizing_monoxygenases"/>
    <property type="match status" value="1"/>
</dbReference>
<proteinExistence type="predicted"/>
<dbReference type="GO" id="GO:0005829">
    <property type="term" value="C:cytosol"/>
    <property type="evidence" value="ECO:0007669"/>
    <property type="project" value="TreeGrafter"/>
</dbReference>
<dbReference type="InterPro" id="IPR050766">
    <property type="entry name" value="Bact_Lucif_Oxidored"/>
</dbReference>
<feature type="domain" description="Luciferase-like" evidence="2">
    <location>
        <begin position="1"/>
        <end position="297"/>
    </location>
</feature>
<dbReference type="Proteomes" id="UP000319897">
    <property type="component" value="Unassembled WGS sequence"/>
</dbReference>
<dbReference type="InterPro" id="IPR036661">
    <property type="entry name" value="Luciferase-like_sf"/>
</dbReference>
<protein>
    <submittedName>
        <fullName evidence="3">LLM class flavin-dependent oxidoreductase</fullName>
    </submittedName>
</protein>
<comment type="caution">
    <text evidence="3">The sequence shown here is derived from an EMBL/GenBank/DDBJ whole genome shotgun (WGS) entry which is preliminary data.</text>
</comment>
<keyword evidence="4" id="KW-1185">Reference proteome</keyword>
<name>A0A501XSU5_9SPHN</name>
<dbReference type="SUPFAM" id="SSF51679">
    <property type="entry name" value="Bacterial luciferase-like"/>
    <property type="match status" value="1"/>
</dbReference>
<comment type="similarity">
    <text evidence="1">To bacterial alkanal monooxygenase alpha and beta chains.</text>
</comment>
<dbReference type="NCBIfam" id="TIGR03558">
    <property type="entry name" value="oxido_grp_1"/>
    <property type="match status" value="1"/>
</dbReference>
<dbReference type="OrthoDB" id="9780518at2"/>
<dbReference type="AlphaFoldDB" id="A0A501XSU5"/>
<dbReference type="Gene3D" id="3.20.20.30">
    <property type="entry name" value="Luciferase-like domain"/>
    <property type="match status" value="1"/>
</dbReference>
<evidence type="ECO:0000256" key="1">
    <source>
        <dbReference type="ARBA" id="ARBA00007789"/>
    </source>
</evidence>
<organism evidence="3 4">
    <name type="scientific">Sandaracinobacter neustonicus</name>
    <dbReference type="NCBI Taxonomy" id="1715348"/>
    <lineage>
        <taxon>Bacteria</taxon>
        <taxon>Pseudomonadati</taxon>
        <taxon>Pseudomonadota</taxon>
        <taxon>Alphaproteobacteria</taxon>
        <taxon>Sphingomonadales</taxon>
        <taxon>Sphingosinicellaceae</taxon>
        <taxon>Sandaracinobacter</taxon>
    </lineage>
</organism>
<evidence type="ECO:0000313" key="4">
    <source>
        <dbReference type="Proteomes" id="UP000319897"/>
    </source>
</evidence>
<evidence type="ECO:0000313" key="3">
    <source>
        <dbReference type="EMBL" id="TPE63738.1"/>
    </source>
</evidence>
<dbReference type="PANTHER" id="PTHR30137:SF20">
    <property type="entry name" value="N-ACETYL-S-ALKYLCYSTEINE MONOOXYGENASE"/>
    <property type="match status" value="1"/>
</dbReference>
<dbReference type="EMBL" id="VFSU01000011">
    <property type="protein sequence ID" value="TPE63738.1"/>
    <property type="molecule type" value="Genomic_DNA"/>
</dbReference>